<reference evidence="10" key="2">
    <citation type="submission" date="2025-09" db="UniProtKB">
        <authorList>
            <consortium name="Ensembl"/>
        </authorList>
    </citation>
    <scope>IDENTIFICATION</scope>
</reference>
<evidence type="ECO:0000256" key="2">
    <source>
        <dbReference type="ARBA" id="ARBA00021200"/>
    </source>
</evidence>
<dbReference type="Proteomes" id="UP000261540">
    <property type="component" value="Unplaced"/>
</dbReference>
<evidence type="ECO:0000313" key="10">
    <source>
        <dbReference type="Ensembl" id="ENSPKIP00000013099.1"/>
    </source>
</evidence>
<evidence type="ECO:0000256" key="3">
    <source>
        <dbReference type="ARBA" id="ARBA00022448"/>
    </source>
</evidence>
<keyword evidence="11" id="KW-1185">Reference proteome</keyword>
<keyword evidence="7" id="KW-0653">Protein transport</keyword>
<keyword evidence="3" id="KW-0813">Transport</keyword>
<dbReference type="GO" id="GO:0030139">
    <property type="term" value="C:endocytic vesicle"/>
    <property type="evidence" value="ECO:0007669"/>
    <property type="project" value="TreeGrafter"/>
</dbReference>
<keyword evidence="8" id="KW-1133">Transmembrane helix</keyword>
<dbReference type="PANTHER" id="PTHR14995">
    <property type="entry name" value="AMNIONLESS"/>
    <property type="match status" value="1"/>
</dbReference>
<dbReference type="PANTHER" id="PTHR14995:SF2">
    <property type="entry name" value="PROTEIN AMNIONLESS"/>
    <property type="match status" value="1"/>
</dbReference>
<sequence length="449" mass="48495">YWILGRLVQVLTSRTHAVYKKWVPNTNFENGTNWDKGTVPCSSDRIQFLPQKEVSVYVETIHGIQEMNLPVDGEFILPQGAGFAASNGQNDDCGPGSEVTFKDTELLLWFDPAQWQAASSWDNLEKGPFLFSVHGESVPCPQDDVVFWADSSFRVDTTANQLSVPVKSVSVLGNRFSSSDDFAQYLSSHSGRLQFHGASKVHVGEPGCSDKMGCVCDNSANHDRICSAVKCAPTDCKKPLRAAGHCCDVCGAIVHLRCKVGFDLSTYQQRLHHLFLIQPSYQSVQLAMSRLSTLWPLRLLSQEVVAEIQVLILDGETGGESGRVAESLARDILRDVSSQGTRLGIEGADYQASSGGSSTEGTSSNAGAVAGGVVGVLLLVACLLLLAGSEIGELGGPLDHGFDNPMFDKPTLMPAEPELYVRETGGSIVMTNAGIHFVNPSYDETDFET</sequence>
<keyword evidence="6" id="KW-0732">Signal</keyword>
<dbReference type="GO" id="GO:0016324">
    <property type="term" value="C:apical plasma membrane"/>
    <property type="evidence" value="ECO:0007669"/>
    <property type="project" value="TreeGrafter"/>
</dbReference>
<comment type="subcellular location">
    <subcellularLocation>
        <location evidence="1">Cell membrane</location>
        <topology evidence="1">Single-pass type I membrane protein</topology>
    </subcellularLocation>
</comment>
<name>A0A3B3R4I6_9TELE</name>
<reference evidence="10" key="1">
    <citation type="submission" date="2025-08" db="UniProtKB">
        <authorList>
            <consortium name="Ensembl"/>
        </authorList>
    </citation>
    <scope>IDENTIFICATION</scope>
</reference>
<keyword evidence="5" id="KW-0812">Transmembrane</keyword>
<evidence type="ECO:0000256" key="5">
    <source>
        <dbReference type="ARBA" id="ARBA00022692"/>
    </source>
</evidence>
<keyword evidence="9" id="KW-0472">Membrane</keyword>
<evidence type="ECO:0000256" key="1">
    <source>
        <dbReference type="ARBA" id="ARBA00004251"/>
    </source>
</evidence>
<accession>A0A3B3R4I6</accession>
<dbReference type="GeneTree" id="ENSGT00390000007463"/>
<dbReference type="AlphaFoldDB" id="A0A3B3R4I6"/>
<dbReference type="STRING" id="1676925.ENSPKIP00000013099"/>
<dbReference type="GO" id="GO:0006898">
    <property type="term" value="P:receptor-mediated endocytosis"/>
    <property type="evidence" value="ECO:0007669"/>
    <property type="project" value="TreeGrafter"/>
</dbReference>
<protein>
    <recommendedName>
        <fullName evidence="2">Protein amnionless</fullName>
    </recommendedName>
</protein>
<evidence type="ECO:0000256" key="6">
    <source>
        <dbReference type="ARBA" id="ARBA00022729"/>
    </source>
</evidence>
<evidence type="ECO:0000256" key="9">
    <source>
        <dbReference type="ARBA" id="ARBA00023136"/>
    </source>
</evidence>
<dbReference type="Pfam" id="PF14828">
    <property type="entry name" value="Amnionless"/>
    <property type="match status" value="1"/>
</dbReference>
<dbReference type="GO" id="GO:0015031">
    <property type="term" value="P:protein transport"/>
    <property type="evidence" value="ECO:0007669"/>
    <property type="project" value="UniProtKB-KW"/>
</dbReference>
<dbReference type="InterPro" id="IPR026112">
    <property type="entry name" value="AMN"/>
</dbReference>
<evidence type="ECO:0000256" key="4">
    <source>
        <dbReference type="ARBA" id="ARBA00022475"/>
    </source>
</evidence>
<keyword evidence="4" id="KW-1003">Cell membrane</keyword>
<evidence type="ECO:0000313" key="11">
    <source>
        <dbReference type="Proteomes" id="UP000261540"/>
    </source>
</evidence>
<evidence type="ECO:0000256" key="7">
    <source>
        <dbReference type="ARBA" id="ARBA00022927"/>
    </source>
</evidence>
<evidence type="ECO:0000256" key="8">
    <source>
        <dbReference type="ARBA" id="ARBA00022989"/>
    </source>
</evidence>
<dbReference type="Ensembl" id="ENSPKIT00000037514.1">
    <property type="protein sequence ID" value="ENSPKIP00000013099.1"/>
    <property type="gene ID" value="ENSPKIG00000000659.1"/>
</dbReference>
<organism evidence="10 11">
    <name type="scientific">Paramormyrops kingsleyae</name>
    <dbReference type="NCBI Taxonomy" id="1676925"/>
    <lineage>
        <taxon>Eukaryota</taxon>
        <taxon>Metazoa</taxon>
        <taxon>Chordata</taxon>
        <taxon>Craniata</taxon>
        <taxon>Vertebrata</taxon>
        <taxon>Euteleostomi</taxon>
        <taxon>Actinopterygii</taxon>
        <taxon>Neopterygii</taxon>
        <taxon>Teleostei</taxon>
        <taxon>Osteoglossocephala</taxon>
        <taxon>Osteoglossomorpha</taxon>
        <taxon>Osteoglossiformes</taxon>
        <taxon>Mormyridae</taxon>
        <taxon>Paramormyrops</taxon>
    </lineage>
</organism>
<proteinExistence type="predicted"/>